<name>A0A420WQ56_9PROT</name>
<evidence type="ECO:0000313" key="2">
    <source>
        <dbReference type="EMBL" id="RKQ73015.1"/>
    </source>
</evidence>
<gene>
    <name evidence="2" type="ORF">BCL74_0785</name>
</gene>
<organism evidence="2 3">
    <name type="scientific">Oceanibaculum indicum</name>
    <dbReference type="NCBI Taxonomy" id="526216"/>
    <lineage>
        <taxon>Bacteria</taxon>
        <taxon>Pseudomonadati</taxon>
        <taxon>Pseudomonadota</taxon>
        <taxon>Alphaproteobacteria</taxon>
        <taxon>Rhodospirillales</taxon>
        <taxon>Oceanibaculaceae</taxon>
        <taxon>Oceanibaculum</taxon>
    </lineage>
</organism>
<dbReference type="InterPro" id="IPR050464">
    <property type="entry name" value="Zeta_carotene_desat/Oxidored"/>
</dbReference>
<protein>
    <submittedName>
        <fullName evidence="2">Squalene-associated FAD-dependent desaturase</fullName>
    </submittedName>
</protein>
<dbReference type="OrthoDB" id="7849608at2"/>
<dbReference type="PANTHER" id="PTHR42923:SF47">
    <property type="entry name" value="BLR3003 PROTEIN"/>
    <property type="match status" value="1"/>
</dbReference>
<dbReference type="Proteomes" id="UP000277424">
    <property type="component" value="Unassembled WGS sequence"/>
</dbReference>
<dbReference type="NCBIfam" id="TIGR03467">
    <property type="entry name" value="HpnE"/>
    <property type="match status" value="1"/>
</dbReference>
<dbReference type="Gene3D" id="3.50.50.60">
    <property type="entry name" value="FAD/NAD(P)-binding domain"/>
    <property type="match status" value="1"/>
</dbReference>
<feature type="domain" description="Amine oxidase" evidence="1">
    <location>
        <begin position="12"/>
        <end position="408"/>
    </location>
</feature>
<dbReference type="AlphaFoldDB" id="A0A420WQ56"/>
<accession>A0A420WQ56</accession>
<reference evidence="2 3" key="1">
    <citation type="submission" date="2018-10" db="EMBL/GenBank/DDBJ databases">
        <title>Comparative analysis of microorganisms from saline springs in Andes Mountain Range, Colombia.</title>
        <authorList>
            <person name="Rubin E."/>
        </authorList>
    </citation>
    <scope>NUCLEOTIDE SEQUENCE [LARGE SCALE GENOMIC DNA]</scope>
    <source>
        <strain evidence="2 3">USBA 36</strain>
    </source>
</reference>
<proteinExistence type="predicted"/>
<dbReference type="Pfam" id="PF01593">
    <property type="entry name" value="Amino_oxidase"/>
    <property type="match status" value="1"/>
</dbReference>
<comment type="caution">
    <text evidence="2">The sequence shown here is derived from an EMBL/GenBank/DDBJ whole genome shotgun (WGS) entry which is preliminary data.</text>
</comment>
<dbReference type="RefSeq" id="WP_121217720.1">
    <property type="nucleotide sequence ID" value="NZ_RBIG01000001.1"/>
</dbReference>
<dbReference type="EMBL" id="RBIG01000001">
    <property type="protein sequence ID" value="RKQ73015.1"/>
    <property type="molecule type" value="Genomic_DNA"/>
</dbReference>
<dbReference type="InterPro" id="IPR036188">
    <property type="entry name" value="FAD/NAD-bd_sf"/>
</dbReference>
<sequence length="409" mass="43714">MSRRLHVIGAGLAGLAAALRGLEAGFAVTLYEASGQAGGRCRSYLDASLGMEIDNGNHLLLSGNRETLAYLDRIGARDTLTGPERARFPFRDLATGEQWVLKPGYLLPWTPARRAPGTSAADYLPWRLLTAGPEAVVEDCLTTGTALERVWRPLLVSALNTPLEQASARLAGRLLRDTLLRGEVFCRPLVARDSLGASFIEPALAVLERAAASVRYHHRLTGLDYEGDDVGTLSFGDGRVVLSPGDAVILALPPEQAAALLGLDLPLDHQPIANGHFRFATDGLPGDESFLGLVGGTAEWLFRRNDILSTTTSAASMLADQPAGEIANLLWHDIVRALDLPAGTPLPPHRIVKEKRATLAQTPAMVRARPSAATIWRNLALAGDWTDTGLPCTIEGAVRSGRLAVEAID</sequence>
<dbReference type="InterPro" id="IPR017830">
    <property type="entry name" value="SQase_HpnE"/>
</dbReference>
<dbReference type="PANTHER" id="PTHR42923">
    <property type="entry name" value="PROTOPORPHYRINOGEN OXIDASE"/>
    <property type="match status" value="1"/>
</dbReference>
<dbReference type="SUPFAM" id="SSF51905">
    <property type="entry name" value="FAD/NAD(P)-binding domain"/>
    <property type="match status" value="1"/>
</dbReference>
<dbReference type="InterPro" id="IPR002937">
    <property type="entry name" value="Amino_oxidase"/>
</dbReference>
<evidence type="ECO:0000313" key="3">
    <source>
        <dbReference type="Proteomes" id="UP000277424"/>
    </source>
</evidence>
<evidence type="ECO:0000259" key="1">
    <source>
        <dbReference type="Pfam" id="PF01593"/>
    </source>
</evidence>
<dbReference type="GO" id="GO:0016491">
    <property type="term" value="F:oxidoreductase activity"/>
    <property type="evidence" value="ECO:0007669"/>
    <property type="project" value="InterPro"/>
</dbReference>